<evidence type="ECO:0000313" key="4">
    <source>
        <dbReference type="Proteomes" id="UP000325255"/>
    </source>
</evidence>
<organism evidence="3 4">
    <name type="scientific">Rhodovastum atsumiense</name>
    <dbReference type="NCBI Taxonomy" id="504468"/>
    <lineage>
        <taxon>Bacteria</taxon>
        <taxon>Pseudomonadati</taxon>
        <taxon>Pseudomonadota</taxon>
        <taxon>Alphaproteobacteria</taxon>
        <taxon>Acetobacterales</taxon>
        <taxon>Acetobacteraceae</taxon>
        <taxon>Rhodovastum</taxon>
    </lineage>
</organism>
<dbReference type="PANTHER" id="PTHR30006:SF2">
    <property type="entry name" value="ABC TRANSPORTER SUBSTRATE-BINDING PROTEIN"/>
    <property type="match status" value="1"/>
</dbReference>
<dbReference type="Proteomes" id="UP000325255">
    <property type="component" value="Unassembled WGS sequence"/>
</dbReference>
<name>A0A5M6IMS5_9PROT</name>
<dbReference type="Pfam" id="PF13343">
    <property type="entry name" value="SBP_bac_6"/>
    <property type="match status" value="1"/>
</dbReference>
<protein>
    <submittedName>
        <fullName evidence="3">ABC transporter substrate-binding protein</fullName>
    </submittedName>
</protein>
<proteinExistence type="predicted"/>
<accession>A0A5M6IMS5</accession>
<sequence>MAGGPVAPGSVQDRSASGNAGVLPSVLRRRPDRCRPAPAVRRHRRAMSGDEPAFPEEEGGPRRRLDYFGHVFPPLRRMVRQHLHEGFERERRRSGLTAAWYVPASLDSPDCAWVHETEDADWLPGLLSDAGLGRFTRPGFTTRWQQAGLYQPRPQPALRPDLAAAGLADPLGVCEVYGAGPWVILADRARLRGRPVPQGWEDLLSPQYRGDIVANGSDGRLAGVLLFNLFVDFGLDGLQALGANMWGFRGGAQMARNLGSGDPEGAALAILPYFWALNNIHRDRVALVWPREGAYAVPLLLLRRHDAPPAARLAHALLTGRDWAGRMESAGCASNRDDSGGAPLPGPLRWLGWSHARGLDFPGLHPLCDAALARGALGMDLKR</sequence>
<dbReference type="OrthoDB" id="9766989at2"/>
<reference evidence="3 4" key="1">
    <citation type="submission" date="2019-09" db="EMBL/GenBank/DDBJ databases">
        <title>Genome sequence of Rhodovastum atsumiense, a diverse member of the Acetobacteraceae family of non-sulfur purple photosynthetic bacteria.</title>
        <authorList>
            <person name="Meyer T."/>
            <person name="Kyndt J."/>
        </authorList>
    </citation>
    <scope>NUCLEOTIDE SEQUENCE [LARGE SCALE GENOMIC DNA]</scope>
    <source>
        <strain evidence="3 4">DSM 21279</strain>
    </source>
</reference>
<feature type="region of interest" description="Disordered" evidence="2">
    <location>
        <begin position="1"/>
        <end position="61"/>
    </location>
</feature>
<gene>
    <name evidence="3" type="ORF">F1189_25165</name>
</gene>
<dbReference type="AlphaFoldDB" id="A0A5M6IMS5"/>
<evidence type="ECO:0000313" key="3">
    <source>
        <dbReference type="EMBL" id="KAA5609267.1"/>
    </source>
</evidence>
<comment type="caution">
    <text evidence="3">The sequence shown here is derived from an EMBL/GenBank/DDBJ whole genome shotgun (WGS) entry which is preliminary data.</text>
</comment>
<dbReference type="Gene3D" id="3.40.190.10">
    <property type="entry name" value="Periplasmic binding protein-like II"/>
    <property type="match status" value="1"/>
</dbReference>
<keyword evidence="1" id="KW-0732">Signal</keyword>
<evidence type="ECO:0000256" key="1">
    <source>
        <dbReference type="ARBA" id="ARBA00022729"/>
    </source>
</evidence>
<evidence type="ECO:0000256" key="2">
    <source>
        <dbReference type="SAM" id="MobiDB-lite"/>
    </source>
</evidence>
<keyword evidence="4" id="KW-1185">Reference proteome</keyword>
<dbReference type="SUPFAM" id="SSF53850">
    <property type="entry name" value="Periplasmic binding protein-like II"/>
    <property type="match status" value="1"/>
</dbReference>
<dbReference type="EMBL" id="VWPK01000055">
    <property type="protein sequence ID" value="KAA5609267.1"/>
    <property type="molecule type" value="Genomic_DNA"/>
</dbReference>
<dbReference type="PANTHER" id="PTHR30006">
    <property type="entry name" value="THIAMINE-BINDING PERIPLASMIC PROTEIN-RELATED"/>
    <property type="match status" value="1"/>
</dbReference>